<proteinExistence type="predicted"/>
<feature type="signal peptide" evidence="1">
    <location>
        <begin position="1"/>
        <end position="24"/>
    </location>
</feature>
<dbReference type="PANTHER" id="PTHR33361">
    <property type="entry name" value="GLR0591 PROTEIN"/>
    <property type="match status" value="1"/>
</dbReference>
<sequence length="617" mass="69870">MGVIPLVPLCLGIAISLVSPATIAGPAEETARLHQWLDLRYEEELSRSPVALTQLGRKQQYGRVDDFSREAEADFLRWIAETGRELATSFDYQALSTEGRVSYDFWMYRVRDFAAWAPFRDHDYVMTTWSGAHTEPLNFMINMHTVDSHADMVAYVSRLEGWGRALGQLQDRVEFAASKGIRPPRFAYQDVIQQSRLIVEGIVFGTAGDKSGIWGDARSKLARLQERGDIDDAQAGQLLTQTKKALMNSLVPAYQRIISWHEKDLENSDEQARGVYALPNGDAYFQYRLGHYTQSSMSPQEVHELGLREVARILAEMDAIREQLDFDGNLDEFFGFVRENDRFYYPGTEQGRAQYIEQTRGYLEFIDSRLADYFGRLPRAPLVVKRVEPYREVDGAAAFYSESTPDGSRPGVYYLHMSDMRAMNITDMETTAYHEGSPGHHMQVAIALENEEMPMFRRDVWYSAYGEGWALYSEALAKEMGAFTDPFMDFGRLVNEQWRAMRLVVDSGLHAMQWSEQQAVDYFLDNAPIPLATARAEIRRYLLSPGQASSYKAGMLRIQAMRAKAQQALGEGFDIRAFHDLVLAGGAVPLPVLETRLDAWIVAQGELEARAAGRVAE</sequence>
<evidence type="ECO:0000313" key="3">
    <source>
        <dbReference type="Proteomes" id="UP000265509"/>
    </source>
</evidence>
<gene>
    <name evidence="2" type="ORF">DWB85_07545</name>
</gene>
<keyword evidence="3" id="KW-1185">Reference proteome</keyword>
<dbReference type="Pfam" id="PF05960">
    <property type="entry name" value="DUF885"/>
    <property type="match status" value="1"/>
</dbReference>
<dbReference type="OrthoDB" id="9769898at2"/>
<dbReference type="RefSeq" id="WP_117953606.1">
    <property type="nucleotide sequence ID" value="NZ_QRAN01000006.1"/>
</dbReference>
<dbReference type="InterPro" id="IPR010281">
    <property type="entry name" value="DUF885"/>
</dbReference>
<protein>
    <submittedName>
        <fullName evidence="2">DUF885 family protein</fullName>
    </submittedName>
</protein>
<comment type="caution">
    <text evidence="2">The sequence shown here is derived from an EMBL/GenBank/DDBJ whole genome shotgun (WGS) entry which is preliminary data.</text>
</comment>
<dbReference type="PANTHER" id="PTHR33361:SF16">
    <property type="entry name" value="DUF885 DOMAIN-CONTAINING PROTEIN"/>
    <property type="match status" value="1"/>
</dbReference>
<dbReference type="EMBL" id="QRAN01000006">
    <property type="protein sequence ID" value="RLQ22465.1"/>
    <property type="molecule type" value="Genomic_DNA"/>
</dbReference>
<dbReference type="Proteomes" id="UP000265509">
    <property type="component" value="Unassembled WGS sequence"/>
</dbReference>
<dbReference type="AlphaFoldDB" id="A0A3L7E0L8"/>
<name>A0A3L7E0L8_9GAMM</name>
<evidence type="ECO:0000256" key="1">
    <source>
        <dbReference type="SAM" id="SignalP"/>
    </source>
</evidence>
<accession>A0A3L7E0L8</accession>
<reference evidence="2 3" key="1">
    <citation type="submission" date="2018-07" db="EMBL/GenBank/DDBJ databases">
        <title>Halioglobus sp. genome submission.</title>
        <authorList>
            <person name="Ye M.-Q."/>
            <person name="Du Z.-J."/>
        </authorList>
    </citation>
    <scope>NUCLEOTIDE SEQUENCE [LARGE SCALE GENOMIC DNA]</scope>
    <source>
        <strain evidence="2 3">U0301</strain>
    </source>
</reference>
<evidence type="ECO:0000313" key="2">
    <source>
        <dbReference type="EMBL" id="RLQ22465.1"/>
    </source>
</evidence>
<feature type="chain" id="PRO_5018239284" evidence="1">
    <location>
        <begin position="25"/>
        <end position="617"/>
    </location>
</feature>
<organism evidence="2 3">
    <name type="scientific">Seongchinamella sediminis</name>
    <dbReference type="NCBI Taxonomy" id="2283635"/>
    <lineage>
        <taxon>Bacteria</taxon>
        <taxon>Pseudomonadati</taxon>
        <taxon>Pseudomonadota</taxon>
        <taxon>Gammaproteobacteria</taxon>
        <taxon>Cellvibrionales</taxon>
        <taxon>Halieaceae</taxon>
        <taxon>Seongchinamella</taxon>
    </lineage>
</organism>
<keyword evidence="1" id="KW-0732">Signal</keyword>